<keyword evidence="1" id="KW-0732">Signal</keyword>
<dbReference type="EMBL" id="JBJQND010000018">
    <property type="protein sequence ID" value="KAL3836326.1"/>
    <property type="molecule type" value="Genomic_DNA"/>
</dbReference>
<reference evidence="2 3" key="1">
    <citation type="submission" date="2024-11" db="EMBL/GenBank/DDBJ databases">
        <title>Chromosome-level genome assembly of the freshwater bivalve Anodonta woodiana.</title>
        <authorList>
            <person name="Chen X."/>
        </authorList>
    </citation>
    <scope>NUCLEOTIDE SEQUENCE [LARGE SCALE GENOMIC DNA]</scope>
    <source>
        <strain evidence="2">MN2024</strain>
        <tissue evidence="2">Gills</tissue>
    </source>
</reference>
<dbReference type="Proteomes" id="UP001634394">
    <property type="component" value="Unassembled WGS sequence"/>
</dbReference>
<comment type="caution">
    <text evidence="2">The sequence shown here is derived from an EMBL/GenBank/DDBJ whole genome shotgun (WGS) entry which is preliminary data.</text>
</comment>
<name>A0ABD3TI86_SINWO</name>
<evidence type="ECO:0000313" key="2">
    <source>
        <dbReference type="EMBL" id="KAL3836326.1"/>
    </source>
</evidence>
<evidence type="ECO:0000256" key="1">
    <source>
        <dbReference type="SAM" id="SignalP"/>
    </source>
</evidence>
<organism evidence="2 3">
    <name type="scientific">Sinanodonta woodiana</name>
    <name type="common">Chinese pond mussel</name>
    <name type="synonym">Anodonta woodiana</name>
    <dbReference type="NCBI Taxonomy" id="1069815"/>
    <lineage>
        <taxon>Eukaryota</taxon>
        <taxon>Metazoa</taxon>
        <taxon>Spiralia</taxon>
        <taxon>Lophotrochozoa</taxon>
        <taxon>Mollusca</taxon>
        <taxon>Bivalvia</taxon>
        <taxon>Autobranchia</taxon>
        <taxon>Heteroconchia</taxon>
        <taxon>Palaeoheterodonta</taxon>
        <taxon>Unionida</taxon>
        <taxon>Unionoidea</taxon>
        <taxon>Unionidae</taxon>
        <taxon>Unioninae</taxon>
        <taxon>Sinanodonta</taxon>
    </lineage>
</organism>
<dbReference type="AlphaFoldDB" id="A0ABD3TI86"/>
<sequence length="340" mass="36494">MWKQMLCMLSVCAIAHGVLVPLDSFSQDMLVKLFRQVLLEKVAVEWNVTVEQSNVLKTKNTECNGKIDAKINACKSETQSTCGQSPTFTDYLNLINPYTYMKGPLDDIGHSIAGVGNLIADGGKQFVSSMNGLVSSTGKVFTDAFSGLKDGLNKLGGVFGSGGNTVLGGLGSVGSGIKDGLSTVGSGIKDGFTTVTDALGSVGQSIGSALGSLFRGKREITAEARRCMERCASCQPLLLEKEQMVRSICGDEAVELNKTVSKRVQQISAIYNATIDTVHPIVTKIEYDPASMSNMKFTTVFLTAYVKGSYVRYQSTASYAMMDIPGTVREVALEYWNKMA</sequence>
<proteinExistence type="predicted"/>
<accession>A0ABD3TI86</accession>
<evidence type="ECO:0000313" key="3">
    <source>
        <dbReference type="Proteomes" id="UP001634394"/>
    </source>
</evidence>
<keyword evidence="3" id="KW-1185">Reference proteome</keyword>
<gene>
    <name evidence="2" type="ORF">ACJMK2_021760</name>
</gene>
<feature type="signal peptide" evidence="1">
    <location>
        <begin position="1"/>
        <end position="17"/>
    </location>
</feature>
<protein>
    <submittedName>
        <fullName evidence="2">Uncharacterized protein</fullName>
    </submittedName>
</protein>
<feature type="chain" id="PRO_5044832558" evidence="1">
    <location>
        <begin position="18"/>
        <end position="340"/>
    </location>
</feature>